<organism evidence="2 3">
    <name type="scientific">Actinomadura fibrosa</name>
    <dbReference type="NCBI Taxonomy" id="111802"/>
    <lineage>
        <taxon>Bacteria</taxon>
        <taxon>Bacillati</taxon>
        <taxon>Actinomycetota</taxon>
        <taxon>Actinomycetes</taxon>
        <taxon>Streptosporangiales</taxon>
        <taxon>Thermomonosporaceae</taxon>
        <taxon>Actinomadura</taxon>
    </lineage>
</organism>
<sequence>MDEDTLLLRNSEAQARADRARDRRRRAEERYEQLSRRIQELEEGRRRGFVAGVSAENRALIARRVEQACAAADQSQVEARAGYRNATRTLRRNAELHERAAALGIGDVEEHRRRAIEARREADRDERFG</sequence>
<evidence type="ECO:0000256" key="1">
    <source>
        <dbReference type="SAM" id="MobiDB-lite"/>
    </source>
</evidence>
<keyword evidence="3" id="KW-1185">Reference proteome</keyword>
<feature type="compositionally biased region" description="Basic and acidic residues" evidence="1">
    <location>
        <begin position="15"/>
        <end position="26"/>
    </location>
</feature>
<evidence type="ECO:0000313" key="3">
    <source>
        <dbReference type="Proteomes" id="UP001597063"/>
    </source>
</evidence>
<dbReference type="EMBL" id="JBHTGP010000016">
    <property type="protein sequence ID" value="MFD0689129.1"/>
    <property type="molecule type" value="Genomic_DNA"/>
</dbReference>
<protein>
    <submittedName>
        <fullName evidence="2">Uncharacterized protein</fullName>
    </submittedName>
</protein>
<accession>A0ABW2XSP4</accession>
<dbReference type="Proteomes" id="UP001597063">
    <property type="component" value="Unassembled WGS sequence"/>
</dbReference>
<comment type="caution">
    <text evidence="2">The sequence shown here is derived from an EMBL/GenBank/DDBJ whole genome shotgun (WGS) entry which is preliminary data.</text>
</comment>
<gene>
    <name evidence="2" type="ORF">ACFQZM_31890</name>
</gene>
<reference evidence="3" key="1">
    <citation type="journal article" date="2019" name="Int. J. Syst. Evol. Microbiol.">
        <title>The Global Catalogue of Microorganisms (GCM) 10K type strain sequencing project: providing services to taxonomists for standard genome sequencing and annotation.</title>
        <authorList>
            <consortium name="The Broad Institute Genomics Platform"/>
            <consortium name="The Broad Institute Genome Sequencing Center for Infectious Disease"/>
            <person name="Wu L."/>
            <person name="Ma J."/>
        </authorList>
    </citation>
    <scope>NUCLEOTIDE SEQUENCE [LARGE SCALE GENOMIC DNA]</scope>
    <source>
        <strain evidence="3">JCM 9371</strain>
    </source>
</reference>
<name>A0ABW2XSP4_9ACTN</name>
<evidence type="ECO:0000313" key="2">
    <source>
        <dbReference type="EMBL" id="MFD0689129.1"/>
    </source>
</evidence>
<dbReference type="RefSeq" id="WP_131757591.1">
    <property type="nucleotide sequence ID" value="NZ_CAACUY010000034.1"/>
</dbReference>
<proteinExistence type="predicted"/>
<feature type="region of interest" description="Disordered" evidence="1">
    <location>
        <begin position="1"/>
        <end position="26"/>
    </location>
</feature>